<dbReference type="Pfam" id="PF03372">
    <property type="entry name" value="Exo_endo_phos"/>
    <property type="match status" value="1"/>
</dbReference>
<dbReference type="GO" id="GO:0008311">
    <property type="term" value="F:double-stranded DNA 3'-5' DNA exonuclease activity"/>
    <property type="evidence" value="ECO:0007669"/>
    <property type="project" value="TreeGrafter"/>
</dbReference>
<dbReference type="GO" id="GO:0046872">
    <property type="term" value="F:metal ion binding"/>
    <property type="evidence" value="ECO:0007669"/>
    <property type="project" value="UniProtKB-KW"/>
</dbReference>
<feature type="region of interest" description="Disordered" evidence="6">
    <location>
        <begin position="1"/>
        <end position="62"/>
    </location>
</feature>
<dbReference type="OrthoDB" id="2799478at2759"/>
<proteinExistence type="inferred from homology"/>
<dbReference type="PANTHER" id="PTHR22748">
    <property type="entry name" value="AP ENDONUCLEASE"/>
    <property type="match status" value="1"/>
</dbReference>
<dbReference type="GeneID" id="38780615"/>
<evidence type="ECO:0000256" key="6">
    <source>
        <dbReference type="SAM" id="MobiDB-lite"/>
    </source>
</evidence>
<keyword evidence="4" id="KW-0378">Hydrolase</keyword>
<organism evidence="8 9">
    <name type="scientific">Sparassis crispa</name>
    <dbReference type="NCBI Taxonomy" id="139825"/>
    <lineage>
        <taxon>Eukaryota</taxon>
        <taxon>Fungi</taxon>
        <taxon>Dikarya</taxon>
        <taxon>Basidiomycota</taxon>
        <taxon>Agaricomycotina</taxon>
        <taxon>Agaricomycetes</taxon>
        <taxon>Polyporales</taxon>
        <taxon>Sparassidaceae</taxon>
        <taxon>Sparassis</taxon>
    </lineage>
</organism>
<dbReference type="GO" id="GO:0006284">
    <property type="term" value="P:base-excision repair"/>
    <property type="evidence" value="ECO:0007669"/>
    <property type="project" value="TreeGrafter"/>
</dbReference>
<sequence>MVERLPETRGMTPSPARAHLEEGPGEYDGSPQPPSPVDLPQVLNPPRPQNKSKHSRCKNKIKKKMKVSIKIASLNMNSRGVTDPTNPTSKWGDIHQLIKDKRIGALALQETHLAPEDTARLLQIFGKHLHIISSPDPLSISTRGVALVLNKDITNTANVRSTEVIPSRALLVTLPWHGTLTLHILVVYAPNQSTPNCKFWQNLQTKWSEMGLPTPDLFLGDFNLVEDQLDHSPCHGDALAVTTALQDLRTFFGTQDGWRLTNPEDQNFTYPVLGTSSRSRIDRIYISEELFPTSLDWSIKDTAVCTDHKLTFIRIFNLKAPFIGKGC</sequence>
<evidence type="ECO:0000256" key="5">
    <source>
        <dbReference type="ARBA" id="ARBA00022842"/>
    </source>
</evidence>
<evidence type="ECO:0000256" key="4">
    <source>
        <dbReference type="ARBA" id="ARBA00022801"/>
    </source>
</evidence>
<dbReference type="EMBL" id="BFAD01000005">
    <property type="protein sequence ID" value="GBE83698.1"/>
    <property type="molecule type" value="Genomic_DNA"/>
</dbReference>
<feature type="compositionally biased region" description="Pro residues" evidence="6">
    <location>
        <begin position="31"/>
        <end position="48"/>
    </location>
</feature>
<feature type="domain" description="Endonuclease/exonuclease/phosphatase" evidence="7">
    <location>
        <begin position="73"/>
        <end position="294"/>
    </location>
</feature>
<dbReference type="InParanoid" id="A0A401GNA4"/>
<gene>
    <name evidence="8" type="ORF">SCP_0507540</name>
</gene>
<protein>
    <recommendedName>
        <fullName evidence="7">Endonuclease/exonuclease/phosphatase domain-containing protein</fullName>
    </recommendedName>
</protein>
<dbReference type="PANTHER" id="PTHR22748:SF26">
    <property type="entry name" value="ENDONUCLEASE_EXONUCLEASE_PHOSPHATASE DOMAIN-CONTAINING PROTEIN"/>
    <property type="match status" value="1"/>
</dbReference>
<dbReference type="InterPro" id="IPR005135">
    <property type="entry name" value="Endo/exonuclease/phosphatase"/>
</dbReference>
<feature type="compositionally biased region" description="Basic residues" evidence="6">
    <location>
        <begin position="50"/>
        <end position="62"/>
    </location>
</feature>
<comment type="similarity">
    <text evidence="2">Belongs to the DNA repair enzymes AP/ExoA family.</text>
</comment>
<comment type="cofactor">
    <cofactor evidence="1">
        <name>Mg(2+)</name>
        <dbReference type="ChEBI" id="CHEBI:18420"/>
    </cofactor>
</comment>
<keyword evidence="5" id="KW-0460">Magnesium</keyword>
<dbReference type="GO" id="GO:0008081">
    <property type="term" value="F:phosphoric diester hydrolase activity"/>
    <property type="evidence" value="ECO:0007669"/>
    <property type="project" value="TreeGrafter"/>
</dbReference>
<keyword evidence="9" id="KW-1185">Reference proteome</keyword>
<dbReference type="Proteomes" id="UP000287166">
    <property type="component" value="Unassembled WGS sequence"/>
</dbReference>
<evidence type="ECO:0000256" key="3">
    <source>
        <dbReference type="ARBA" id="ARBA00022723"/>
    </source>
</evidence>
<evidence type="ECO:0000256" key="1">
    <source>
        <dbReference type="ARBA" id="ARBA00001946"/>
    </source>
</evidence>
<name>A0A401GNA4_9APHY</name>
<evidence type="ECO:0000313" key="9">
    <source>
        <dbReference type="Proteomes" id="UP000287166"/>
    </source>
</evidence>
<dbReference type="GO" id="GO:0005634">
    <property type="term" value="C:nucleus"/>
    <property type="evidence" value="ECO:0007669"/>
    <property type="project" value="TreeGrafter"/>
</dbReference>
<evidence type="ECO:0000259" key="7">
    <source>
        <dbReference type="Pfam" id="PF03372"/>
    </source>
</evidence>
<dbReference type="STRING" id="139825.A0A401GNA4"/>
<dbReference type="RefSeq" id="XP_027614611.1">
    <property type="nucleotide sequence ID" value="XM_027758810.1"/>
</dbReference>
<dbReference type="InterPro" id="IPR004808">
    <property type="entry name" value="AP_endonuc_1"/>
</dbReference>
<dbReference type="SUPFAM" id="SSF56219">
    <property type="entry name" value="DNase I-like"/>
    <property type="match status" value="1"/>
</dbReference>
<accession>A0A401GNA4</accession>
<evidence type="ECO:0000256" key="2">
    <source>
        <dbReference type="ARBA" id="ARBA00007092"/>
    </source>
</evidence>
<comment type="caution">
    <text evidence="8">The sequence shown here is derived from an EMBL/GenBank/DDBJ whole genome shotgun (WGS) entry which is preliminary data.</text>
</comment>
<dbReference type="Gene3D" id="3.60.10.10">
    <property type="entry name" value="Endonuclease/exonuclease/phosphatase"/>
    <property type="match status" value="1"/>
</dbReference>
<evidence type="ECO:0000313" key="8">
    <source>
        <dbReference type="EMBL" id="GBE83698.1"/>
    </source>
</evidence>
<dbReference type="AlphaFoldDB" id="A0A401GNA4"/>
<keyword evidence="3" id="KW-0479">Metal-binding</keyword>
<reference evidence="8 9" key="1">
    <citation type="journal article" date="2018" name="Sci. Rep.">
        <title>Genome sequence of the cauliflower mushroom Sparassis crispa (Hanabiratake) and its association with beneficial usage.</title>
        <authorList>
            <person name="Kiyama R."/>
            <person name="Furutani Y."/>
            <person name="Kawaguchi K."/>
            <person name="Nakanishi T."/>
        </authorList>
    </citation>
    <scope>NUCLEOTIDE SEQUENCE [LARGE SCALE GENOMIC DNA]</scope>
</reference>
<dbReference type="InterPro" id="IPR036691">
    <property type="entry name" value="Endo/exonu/phosph_ase_sf"/>
</dbReference>
<dbReference type="GO" id="GO:0003906">
    <property type="term" value="F:DNA-(apurinic or apyrimidinic site) endonuclease activity"/>
    <property type="evidence" value="ECO:0007669"/>
    <property type="project" value="TreeGrafter"/>
</dbReference>